<dbReference type="SMART" id="SM00219">
    <property type="entry name" value="TyrKc"/>
    <property type="match status" value="1"/>
</dbReference>
<feature type="compositionally biased region" description="Acidic residues" evidence="6">
    <location>
        <begin position="181"/>
        <end position="194"/>
    </location>
</feature>
<name>A0A409YFB2_9AGAR</name>
<feature type="compositionally biased region" description="Low complexity" evidence="6">
    <location>
        <begin position="697"/>
        <end position="729"/>
    </location>
</feature>
<dbReference type="InterPro" id="IPR051931">
    <property type="entry name" value="PAK3-like"/>
</dbReference>
<feature type="region of interest" description="Disordered" evidence="6">
    <location>
        <begin position="1222"/>
        <end position="1250"/>
    </location>
</feature>
<keyword evidence="3" id="KW-0067">ATP-binding</keyword>
<reference evidence="9 10" key="1">
    <citation type="journal article" date="2018" name="Evol. Lett.">
        <title>Horizontal gene cluster transfer increased hallucinogenic mushroom diversity.</title>
        <authorList>
            <person name="Reynolds H.T."/>
            <person name="Vijayakumar V."/>
            <person name="Gluck-Thaler E."/>
            <person name="Korotkin H.B."/>
            <person name="Matheny P.B."/>
            <person name="Slot J.C."/>
        </authorList>
    </citation>
    <scope>NUCLEOTIDE SEQUENCE [LARGE SCALE GENOMIC DNA]</scope>
    <source>
        <strain evidence="9 10">2629</strain>
    </source>
</reference>
<gene>
    <name evidence="9" type="ORF">CVT24_001500</name>
</gene>
<feature type="compositionally biased region" description="Low complexity" evidence="6">
    <location>
        <begin position="1603"/>
        <end position="1623"/>
    </location>
</feature>
<dbReference type="GO" id="GO:0106310">
    <property type="term" value="F:protein serine kinase activity"/>
    <property type="evidence" value="ECO:0007669"/>
    <property type="project" value="RHEA"/>
</dbReference>
<feature type="region of interest" description="Disordered" evidence="6">
    <location>
        <begin position="1064"/>
        <end position="1182"/>
    </location>
</feature>
<keyword evidence="10" id="KW-1185">Reference proteome</keyword>
<feature type="compositionally biased region" description="Basic and acidic residues" evidence="6">
    <location>
        <begin position="777"/>
        <end position="807"/>
    </location>
</feature>
<feature type="compositionally biased region" description="Polar residues" evidence="6">
    <location>
        <begin position="1652"/>
        <end position="1664"/>
    </location>
</feature>
<proteinExistence type="inferred from homology"/>
<feature type="compositionally biased region" description="Basic and acidic residues" evidence="6">
    <location>
        <begin position="1530"/>
        <end position="1540"/>
    </location>
</feature>
<dbReference type="STRING" id="181874.A0A409YFB2"/>
<evidence type="ECO:0000313" key="9">
    <source>
        <dbReference type="EMBL" id="PPR01671.1"/>
    </source>
</evidence>
<feature type="compositionally biased region" description="Low complexity" evidence="6">
    <location>
        <begin position="1233"/>
        <end position="1243"/>
    </location>
</feature>
<feature type="compositionally biased region" description="Polar residues" evidence="6">
    <location>
        <begin position="1334"/>
        <end position="1369"/>
    </location>
</feature>
<feature type="compositionally biased region" description="Polar residues" evidence="6">
    <location>
        <begin position="1431"/>
        <end position="1444"/>
    </location>
</feature>
<sequence>MTTTSSSDTGSLFTKFRFTNGNGSGSSSGSKPPPLPPKDPVYLQQRNNAANRSAVDIYSPDSPMSSSAPRGGLGASPYTRANTNSPTFNHPNPNSPFQMGAALESSSIMNRSTTSLASQIPGQQHQHQQQPPPTPGPSNLSGAGSSSSSNRNQSGSKKALTAFLKFPKKSPRSPNGPNGNGDDEIPPPPQEDEGISMPWNFQHNIHVNETYDGLPPSWSISLASAGFSDDEIGAIQARRIAGGRSPPDLRYLYNERPLTPAAATAFNTPWGAAAVFTPPGGAGPSSLSSQPPAQFATTSNGVPILTNPTPRSTSLGRGTSSNPNTPGLSTSAPSGSFADQQNRPPVPTIPHQLSNSSSNPSIRSAAAGSINARKPPPTRRPPSPTEPELNRSVNGYAGYGGGGSGSGYGHKPNQPSGSTFTSSEDDMSNHDHADHTFSNMNDSVAYRINPEDEPPPPLPLSTHRPIIPGTRSRTGSNASQSRHGHSHSSPLVQYGHPHAPGHSASHSIAHSLSTSQTSHSNMRSHDEIPVALHPLRIGSESELSVSSGSSGHKGAMTMGMVLMSKSMGMDGSKDSDAGTVLGVPVSVSGSVSTLEGYGNGLAGGGRKWKVVNADTTRRSEETADDSGVAMVGAGAGINDGGAESSKEKEKTISKKPSLWGTKIPKTKSKAKLKPGAGNEGEDAAVPGVPVANMASASSTNLLPGPSSSSSHGNHSASGHGTGSGTAFSSFKSSTSQLAASTSSSLAAAGNTLAGKSQLLVGAVWSGAGKVGGKLRGSIKDKEGGKVKAGKDKGKDKVAADEKGKEKAQGFMSPGSDEEFISMAPDVDDGVDKVPVAPVWQLYMRSTQDLVEKEQHLGVNNPANKSSTSLASKPSQSQLRGKDPYGGLVDMKAGASSSTSSLHSEKSATQRIGGQHPSTSQTSLHSLKPQKMGHKANTSISSLNSIPEVASPTVQNSSMTSNNAASSSSTSLSLNNSQTPDSSPEKSRPPPAIKRTAALPPRLSLHKSATSSDLTSWSQALLSGISLSGSGDDDFAAGLGLGLGFGLGKEEKRKSDKLDLSFNGDFLNLSKKSEEEEEDDQTDDARQPRSAPASAATTAKPYGFAHHQAQPSVSSIASGSGSLRPPAEAPATAPTTPVQARSRRSGAAHLPASKPAPPMALPPPPLPQDAKQVGKPNGIQTLPHLRTDSLSKEGVGSKSAAPFSPLNLTKNTAIMSSLSGAMSGSLPLQSTQAVPPSVDPSSLLSPPPTAWTTQSPAAMGVNVISPSVHSSAGPDSAQLWNEIERMVSDVDLSTLPPGAQGVLRSAGVVGGFSVPSPLSVAGRGNVPPRLPLINRSRSAGSVSATDQNESLSSRGNVVILQNGNGRTSPKTVGELVGDSPTSEDHEHGRFSRPAYSETFSPTLPVTPEAARMAAANAKSGKQGHQKSKSVFEEQQMSHSRKQSPSGLRVPERAINPLDRNGVKGDDDDADSGSDYGDNQNPLQDDDDTYDYGPPPPLPPKTTPINVKPFPTLNHSRQPSDHLSVSGDLLDDDYRNTQRDSSRSSSSTLTMTGMAAVTIVRKASVARRTSAYFTQVPGPGTTPANKPQSGAPESKQLLNGHYAPSSPLSSYFGSSEDSGSSSSPSMEQPMVTPTSPDGTGTLGSSLDYYLHGAQTPSATPDQLTFNQPPPINVYRVNGERYQDNAGGEGYPMFPSEEEIETFRASGSPGPLSKPTIVISNELLEHSEPGMLTAATPLETPLSPFQRYRGWLSAVVAPLEEFIDEAVDPRDHYLDLREIAEGESGSVYAATLNPSTAHKLRLPPLVKAKDNDDILNGRTTFVAIKSVAIVPAGSPKLVDLQRELSLMRGLGHENVLGMDGVYVDLVEDSLWVRMELMERSLADIVQLIGGGFMLQDRMIARFASDVLHALVYLQEHNIAHRDVRSDNLLLNKHGILKLADFSNAVQVSKDDPNRTENVGVVFWQAPEIRRQVSLFFLLCPNANVKLLKCRPLPYNALKVDVWSLGATVWEMAQTEPPFSDTGVLAERWPPLTQPSLYSPAFHDFLRKTSDPAASRPRPMDLMTHSFINNACGRPVIVQLLSQCLTIESQQLEES</sequence>
<comment type="catalytic activity">
    <reaction evidence="4">
        <text>L-threonyl-[protein] + ATP = O-phospho-L-threonyl-[protein] + ADP + H(+)</text>
        <dbReference type="Rhea" id="RHEA:46608"/>
        <dbReference type="Rhea" id="RHEA-COMP:11060"/>
        <dbReference type="Rhea" id="RHEA-COMP:11605"/>
        <dbReference type="ChEBI" id="CHEBI:15378"/>
        <dbReference type="ChEBI" id="CHEBI:30013"/>
        <dbReference type="ChEBI" id="CHEBI:30616"/>
        <dbReference type="ChEBI" id="CHEBI:61977"/>
        <dbReference type="ChEBI" id="CHEBI:456216"/>
        <dbReference type="EC" id="2.7.11.1"/>
    </reaction>
</comment>
<dbReference type="Pfam" id="PF00069">
    <property type="entry name" value="Pkinase"/>
    <property type="match status" value="1"/>
</dbReference>
<evidence type="ECO:0000259" key="7">
    <source>
        <dbReference type="PROSITE" id="PS50011"/>
    </source>
</evidence>
<feature type="region of interest" description="Disordered" evidence="6">
    <location>
        <begin position="1330"/>
        <end position="1547"/>
    </location>
</feature>
<dbReference type="OrthoDB" id="248923at2759"/>
<feature type="compositionally biased region" description="Polar residues" evidence="6">
    <location>
        <begin position="79"/>
        <end position="97"/>
    </location>
</feature>
<dbReference type="Proteomes" id="UP000284842">
    <property type="component" value="Unassembled WGS sequence"/>
</dbReference>
<dbReference type="SMART" id="SM00285">
    <property type="entry name" value="PBD"/>
    <property type="match status" value="1"/>
</dbReference>
<dbReference type="InterPro" id="IPR020635">
    <property type="entry name" value="Tyr_kinase_cat_dom"/>
</dbReference>
<evidence type="ECO:0008006" key="11">
    <source>
        <dbReference type="Google" id="ProtNLM"/>
    </source>
</evidence>
<feature type="compositionally biased region" description="Low complexity" evidence="6">
    <location>
        <begin position="1087"/>
        <end position="1098"/>
    </location>
</feature>
<feature type="region of interest" description="Disordered" evidence="6">
    <location>
        <begin position="1"/>
        <end position="197"/>
    </location>
</feature>
<dbReference type="GO" id="GO:0004674">
    <property type="term" value="F:protein serine/threonine kinase activity"/>
    <property type="evidence" value="ECO:0007669"/>
    <property type="project" value="UniProtKB-EC"/>
</dbReference>
<feature type="compositionally biased region" description="Polar residues" evidence="6">
    <location>
        <begin position="413"/>
        <end position="422"/>
    </location>
</feature>
<feature type="compositionally biased region" description="Pro residues" evidence="6">
    <location>
        <begin position="1153"/>
        <end position="1166"/>
    </location>
</feature>
<keyword evidence="2" id="KW-0547">Nucleotide-binding</keyword>
<evidence type="ECO:0000313" key="10">
    <source>
        <dbReference type="Proteomes" id="UP000284842"/>
    </source>
</evidence>
<feature type="domain" description="Protein kinase" evidence="7">
    <location>
        <begin position="1770"/>
        <end position="2064"/>
    </location>
</feature>
<feature type="compositionally biased region" description="Low complexity" evidence="6">
    <location>
        <begin position="137"/>
        <end position="156"/>
    </location>
</feature>
<feature type="compositionally biased region" description="Polar residues" evidence="6">
    <location>
        <begin position="860"/>
        <end position="878"/>
    </location>
</feature>
<feature type="compositionally biased region" description="Low complexity" evidence="6">
    <location>
        <begin position="955"/>
        <end position="976"/>
    </location>
</feature>
<dbReference type="GO" id="GO:0005524">
    <property type="term" value="F:ATP binding"/>
    <property type="evidence" value="ECO:0007669"/>
    <property type="project" value="UniProtKB-KW"/>
</dbReference>
<dbReference type="PANTHER" id="PTHR45832:SF22">
    <property type="entry name" value="SERINE_THREONINE-PROTEIN KINASE SAMKA-RELATED"/>
    <property type="match status" value="1"/>
</dbReference>
<feature type="compositionally biased region" description="Polar residues" evidence="6">
    <location>
        <begin position="1629"/>
        <end position="1642"/>
    </location>
</feature>
<evidence type="ECO:0000256" key="3">
    <source>
        <dbReference type="ARBA" id="ARBA00022840"/>
    </source>
</evidence>
<dbReference type="EMBL" id="NHTK01001224">
    <property type="protein sequence ID" value="PPR01671.1"/>
    <property type="molecule type" value="Genomic_DNA"/>
</dbReference>
<feature type="compositionally biased region" description="Polar residues" evidence="6">
    <location>
        <begin position="471"/>
        <end position="491"/>
    </location>
</feature>
<dbReference type="Gene3D" id="1.10.510.10">
    <property type="entry name" value="Transferase(Phosphotransferase) domain 1"/>
    <property type="match status" value="1"/>
</dbReference>
<feature type="region of interest" description="Disordered" evidence="6">
    <location>
        <begin position="1570"/>
        <end position="1667"/>
    </location>
</feature>
<dbReference type="SUPFAM" id="SSF56112">
    <property type="entry name" value="Protein kinase-like (PK-like)"/>
    <property type="match status" value="1"/>
</dbReference>
<evidence type="ECO:0000256" key="4">
    <source>
        <dbReference type="ARBA" id="ARBA00047899"/>
    </source>
</evidence>
<evidence type="ECO:0000259" key="8">
    <source>
        <dbReference type="PROSITE" id="PS50108"/>
    </source>
</evidence>
<dbReference type="InterPro" id="IPR011009">
    <property type="entry name" value="Kinase-like_dom_sf"/>
</dbReference>
<feature type="region of interest" description="Disordered" evidence="6">
    <location>
        <begin position="615"/>
        <end position="729"/>
    </location>
</feature>
<feature type="compositionally biased region" description="Polar residues" evidence="6">
    <location>
        <begin position="1511"/>
        <end position="1521"/>
    </location>
</feature>
<comment type="catalytic activity">
    <reaction evidence="5">
        <text>L-seryl-[protein] + ATP = O-phospho-L-seryl-[protein] + ADP + H(+)</text>
        <dbReference type="Rhea" id="RHEA:17989"/>
        <dbReference type="Rhea" id="RHEA-COMP:9863"/>
        <dbReference type="Rhea" id="RHEA-COMP:11604"/>
        <dbReference type="ChEBI" id="CHEBI:15378"/>
        <dbReference type="ChEBI" id="CHEBI:29999"/>
        <dbReference type="ChEBI" id="CHEBI:30616"/>
        <dbReference type="ChEBI" id="CHEBI:83421"/>
        <dbReference type="ChEBI" id="CHEBI:456216"/>
        <dbReference type="EC" id="2.7.11.1"/>
    </reaction>
</comment>
<feature type="compositionally biased region" description="Polar residues" evidence="6">
    <location>
        <begin position="104"/>
        <end position="120"/>
    </location>
</feature>
<feature type="compositionally biased region" description="Pro residues" evidence="6">
    <location>
        <begin position="1491"/>
        <end position="1500"/>
    </location>
</feature>
<feature type="region of interest" description="Disordered" evidence="6">
    <location>
        <begin position="858"/>
        <end position="937"/>
    </location>
</feature>
<feature type="compositionally biased region" description="Polar residues" evidence="6">
    <location>
        <begin position="295"/>
        <end position="343"/>
    </location>
</feature>
<feature type="compositionally biased region" description="Polar residues" evidence="6">
    <location>
        <begin position="1"/>
        <end position="12"/>
    </location>
</feature>
<dbReference type="GO" id="GO:0004713">
    <property type="term" value="F:protein tyrosine kinase activity"/>
    <property type="evidence" value="ECO:0007669"/>
    <property type="project" value="InterPro"/>
</dbReference>
<dbReference type="Gene3D" id="3.90.810.10">
    <property type="entry name" value="CRIB domain"/>
    <property type="match status" value="1"/>
</dbReference>
<dbReference type="InterPro" id="IPR036936">
    <property type="entry name" value="CRIB_dom_sf"/>
</dbReference>
<feature type="region of interest" description="Disordered" evidence="6">
    <location>
        <begin position="280"/>
        <end position="523"/>
    </location>
</feature>
<dbReference type="InterPro" id="IPR000719">
    <property type="entry name" value="Prot_kinase_dom"/>
</dbReference>
<dbReference type="PROSITE" id="PS50011">
    <property type="entry name" value="PROTEIN_KINASE_DOM"/>
    <property type="match status" value="1"/>
</dbReference>
<evidence type="ECO:0000256" key="2">
    <source>
        <dbReference type="ARBA" id="ARBA00022741"/>
    </source>
</evidence>
<dbReference type="InterPro" id="IPR000095">
    <property type="entry name" value="CRIB_dom"/>
</dbReference>
<feature type="compositionally biased region" description="Low complexity" evidence="6">
    <location>
        <begin position="495"/>
        <end position="513"/>
    </location>
</feature>
<feature type="compositionally biased region" description="Gly residues" evidence="6">
    <location>
        <begin position="397"/>
        <end position="408"/>
    </location>
</feature>
<protein>
    <recommendedName>
        <fullName evidence="11">Non-specific serine/threonine protein kinase</fullName>
    </recommendedName>
</protein>
<dbReference type="PANTHER" id="PTHR45832">
    <property type="entry name" value="SERINE/THREONINE-PROTEIN KINASE SAMKA-RELATED-RELATED"/>
    <property type="match status" value="1"/>
</dbReference>
<comment type="similarity">
    <text evidence="1">Belongs to the protein kinase superfamily. STE Ser/Thr protein kinase family. STE20 subfamily.</text>
</comment>
<feature type="compositionally biased region" description="Low complexity" evidence="6">
    <location>
        <begin position="1111"/>
        <end position="1136"/>
    </location>
</feature>
<feature type="compositionally biased region" description="Low complexity" evidence="6">
    <location>
        <begin position="354"/>
        <end position="367"/>
    </location>
</feature>
<comment type="caution">
    <text evidence="9">The sequence shown here is derived from an EMBL/GenBank/DDBJ whole genome shotgun (WGS) entry which is preliminary data.</text>
</comment>
<feature type="domain" description="CRIB" evidence="8">
    <location>
        <begin position="195"/>
        <end position="208"/>
    </location>
</feature>
<evidence type="ECO:0000256" key="6">
    <source>
        <dbReference type="SAM" id="MobiDB-lite"/>
    </source>
</evidence>
<evidence type="ECO:0000256" key="5">
    <source>
        <dbReference type="ARBA" id="ARBA00048679"/>
    </source>
</evidence>
<feature type="compositionally biased region" description="Pro residues" evidence="6">
    <location>
        <begin position="374"/>
        <end position="385"/>
    </location>
</feature>
<feature type="region of interest" description="Disordered" evidence="6">
    <location>
        <begin position="949"/>
        <end position="1010"/>
    </location>
</feature>
<dbReference type="InParanoid" id="A0A409YFB2"/>
<evidence type="ECO:0000256" key="1">
    <source>
        <dbReference type="ARBA" id="ARBA00008874"/>
    </source>
</evidence>
<feature type="region of interest" description="Disordered" evidence="6">
    <location>
        <begin position="771"/>
        <end position="827"/>
    </location>
</feature>
<dbReference type="PROSITE" id="PS50108">
    <property type="entry name" value="CRIB"/>
    <property type="match status" value="1"/>
</dbReference>
<accession>A0A409YFB2</accession>
<feature type="compositionally biased region" description="Low complexity" evidence="6">
    <location>
        <begin position="284"/>
        <end position="294"/>
    </location>
</feature>
<feature type="compositionally biased region" description="Polar residues" evidence="6">
    <location>
        <begin position="908"/>
        <end position="924"/>
    </location>
</feature>
<organism evidence="9 10">
    <name type="scientific">Panaeolus cyanescens</name>
    <dbReference type="NCBI Taxonomy" id="181874"/>
    <lineage>
        <taxon>Eukaryota</taxon>
        <taxon>Fungi</taxon>
        <taxon>Dikarya</taxon>
        <taxon>Basidiomycota</taxon>
        <taxon>Agaricomycotina</taxon>
        <taxon>Agaricomycetes</taxon>
        <taxon>Agaricomycetidae</taxon>
        <taxon>Agaricales</taxon>
        <taxon>Agaricineae</taxon>
        <taxon>Galeropsidaceae</taxon>
        <taxon>Panaeolus</taxon>
    </lineage>
</organism>